<dbReference type="PANTHER" id="PTHR22726">
    <property type="entry name" value="METALLOENDOPEPTIDASE OMA1"/>
    <property type="match status" value="1"/>
</dbReference>
<evidence type="ECO:0000256" key="1">
    <source>
        <dbReference type="ARBA" id="ARBA00022670"/>
    </source>
</evidence>
<gene>
    <name evidence="10" type="ORF">EJB06_18055</name>
</gene>
<dbReference type="PROSITE" id="PS51257">
    <property type="entry name" value="PROKAR_LIPOPROTEIN"/>
    <property type="match status" value="1"/>
</dbReference>
<protein>
    <submittedName>
        <fullName evidence="10">Peptidase M48</fullName>
    </submittedName>
</protein>
<evidence type="ECO:0000256" key="6">
    <source>
        <dbReference type="RuleBase" id="RU003983"/>
    </source>
</evidence>
<dbReference type="AlphaFoldDB" id="A0A430HJA5"/>
<dbReference type="RefSeq" id="WP_126075407.1">
    <property type="nucleotide sequence ID" value="NZ_CP051166.1"/>
</dbReference>
<accession>A0A430HJA5</accession>
<dbReference type="EMBL" id="RXLQ01000009">
    <property type="protein sequence ID" value="RSZ57595.1"/>
    <property type="molecule type" value="Genomic_DNA"/>
</dbReference>
<dbReference type="Pfam" id="PF01435">
    <property type="entry name" value="Peptidase_M48"/>
    <property type="match status" value="1"/>
</dbReference>
<feature type="chain" id="PRO_5019290783" evidence="8">
    <location>
        <begin position="23"/>
        <end position="363"/>
    </location>
</feature>
<evidence type="ECO:0000256" key="2">
    <source>
        <dbReference type="ARBA" id="ARBA00022723"/>
    </source>
</evidence>
<evidence type="ECO:0000313" key="10">
    <source>
        <dbReference type="EMBL" id="RSZ57595.1"/>
    </source>
</evidence>
<keyword evidence="11" id="KW-1185">Reference proteome</keyword>
<keyword evidence="8" id="KW-0732">Signal</keyword>
<evidence type="ECO:0000256" key="7">
    <source>
        <dbReference type="SAM" id="MobiDB-lite"/>
    </source>
</evidence>
<feature type="compositionally biased region" description="Pro residues" evidence="7">
    <location>
        <begin position="36"/>
        <end position="48"/>
    </location>
</feature>
<feature type="domain" description="Peptidase M48" evidence="9">
    <location>
        <begin position="199"/>
        <end position="347"/>
    </location>
</feature>
<dbReference type="InterPro" id="IPR051156">
    <property type="entry name" value="Mito/Outer_Membr_Metalloprot"/>
</dbReference>
<keyword evidence="1 6" id="KW-0645">Protease</keyword>
<dbReference type="GO" id="GO:0004222">
    <property type="term" value="F:metalloendopeptidase activity"/>
    <property type="evidence" value="ECO:0007669"/>
    <property type="project" value="InterPro"/>
</dbReference>
<dbReference type="GO" id="GO:0016020">
    <property type="term" value="C:membrane"/>
    <property type="evidence" value="ECO:0007669"/>
    <property type="project" value="TreeGrafter"/>
</dbReference>
<reference evidence="10 11" key="1">
    <citation type="submission" date="2018-12" db="EMBL/GenBank/DDBJ databases">
        <authorList>
            <person name="Yang E."/>
        </authorList>
    </citation>
    <scope>NUCLEOTIDE SEQUENCE [LARGE SCALE GENOMIC DNA]</scope>
    <source>
        <strain evidence="10 11">SOD</strain>
    </source>
</reference>
<evidence type="ECO:0000256" key="4">
    <source>
        <dbReference type="ARBA" id="ARBA00022833"/>
    </source>
</evidence>
<dbReference type="GO" id="GO:0051603">
    <property type="term" value="P:proteolysis involved in protein catabolic process"/>
    <property type="evidence" value="ECO:0007669"/>
    <property type="project" value="TreeGrafter"/>
</dbReference>
<comment type="similarity">
    <text evidence="6">Belongs to the peptidase M48 family.</text>
</comment>
<dbReference type="Proteomes" id="UP000278085">
    <property type="component" value="Unassembled WGS sequence"/>
</dbReference>
<evidence type="ECO:0000256" key="8">
    <source>
        <dbReference type="SAM" id="SignalP"/>
    </source>
</evidence>
<dbReference type="Gene3D" id="2.30.42.10">
    <property type="match status" value="1"/>
</dbReference>
<comment type="cofactor">
    <cofactor evidence="6">
        <name>Zn(2+)</name>
        <dbReference type="ChEBI" id="CHEBI:29105"/>
    </cofactor>
    <text evidence="6">Binds 1 zinc ion per subunit.</text>
</comment>
<dbReference type="PANTHER" id="PTHR22726:SF1">
    <property type="entry name" value="METALLOENDOPEPTIDASE OMA1, MITOCHONDRIAL"/>
    <property type="match status" value="1"/>
</dbReference>
<feature type="signal peptide" evidence="8">
    <location>
        <begin position="1"/>
        <end position="22"/>
    </location>
</feature>
<organism evidence="10 11">
    <name type="scientific">Massilia atriviolacea</name>
    <dbReference type="NCBI Taxonomy" id="2495579"/>
    <lineage>
        <taxon>Bacteria</taxon>
        <taxon>Pseudomonadati</taxon>
        <taxon>Pseudomonadota</taxon>
        <taxon>Betaproteobacteria</taxon>
        <taxon>Burkholderiales</taxon>
        <taxon>Oxalobacteraceae</taxon>
        <taxon>Telluria group</taxon>
        <taxon>Massilia</taxon>
    </lineage>
</organism>
<evidence type="ECO:0000259" key="9">
    <source>
        <dbReference type="Pfam" id="PF01435"/>
    </source>
</evidence>
<evidence type="ECO:0000313" key="11">
    <source>
        <dbReference type="Proteomes" id="UP000278085"/>
    </source>
</evidence>
<evidence type="ECO:0000256" key="5">
    <source>
        <dbReference type="ARBA" id="ARBA00023049"/>
    </source>
</evidence>
<dbReference type="CDD" id="cd07342">
    <property type="entry name" value="M48C_Oma1_like"/>
    <property type="match status" value="1"/>
</dbReference>
<dbReference type="InterPro" id="IPR001915">
    <property type="entry name" value="Peptidase_M48"/>
</dbReference>
<keyword evidence="4 6" id="KW-0862">Zinc</keyword>
<proteinExistence type="inferred from homology"/>
<evidence type="ECO:0000256" key="3">
    <source>
        <dbReference type="ARBA" id="ARBA00022801"/>
    </source>
</evidence>
<name>A0A430HJA5_9BURK</name>
<dbReference type="OrthoDB" id="8775841at2"/>
<dbReference type="InterPro" id="IPR036034">
    <property type="entry name" value="PDZ_sf"/>
</dbReference>
<feature type="region of interest" description="Disordered" evidence="7">
    <location>
        <begin position="29"/>
        <end position="48"/>
    </location>
</feature>
<keyword evidence="2" id="KW-0479">Metal-binding</keyword>
<dbReference type="GO" id="GO:0046872">
    <property type="term" value="F:metal ion binding"/>
    <property type="evidence" value="ECO:0007669"/>
    <property type="project" value="UniProtKB-KW"/>
</dbReference>
<sequence>MARFTGLLPATPVICLALMLSACETTGPAPDATPAVPQPQQPAEPPPRVVTPRLAAAADALTRMAAMQERLYRIAAPLLINNADLCKSSTRNLLGFTARNRYWYPGEYNEAAQIAFEMGERLQVTGVLAGSGAARAGLRRGDNLVSAGGKALPVGPNASSTVGAVFGPLVAKQASLALQIERDDKTRDLTVPVTRACGFVIELGNADNINSYADGQRVMVTRGMLQFAKSDEEVAYLLAKGMAHNILGHATSQRNVGTIGSIIDNLTNVRPDTSMLIGSGGIKAMPAELDAAADHLGMYLLARAGVGIDGAPAFWKRLAATYPATVLNGYVANHPATAQRLAAIDKATADIKAKQAAKKTIAP</sequence>
<keyword evidence="5 6" id="KW-0482">Metalloprotease</keyword>
<comment type="caution">
    <text evidence="10">The sequence shown here is derived from an EMBL/GenBank/DDBJ whole genome shotgun (WGS) entry which is preliminary data.</text>
</comment>
<dbReference type="SUPFAM" id="SSF50156">
    <property type="entry name" value="PDZ domain-like"/>
    <property type="match status" value="1"/>
</dbReference>
<keyword evidence="3 6" id="KW-0378">Hydrolase</keyword>